<evidence type="ECO:0000256" key="4">
    <source>
        <dbReference type="ARBA" id="ARBA00023125"/>
    </source>
</evidence>
<dbReference type="InterPro" id="IPR017930">
    <property type="entry name" value="Myb_dom"/>
</dbReference>
<dbReference type="GO" id="GO:0005634">
    <property type="term" value="C:nucleus"/>
    <property type="evidence" value="ECO:0007669"/>
    <property type="project" value="UniProtKB-SubCell"/>
</dbReference>
<dbReference type="PANTHER" id="PTHR47999">
    <property type="entry name" value="TRANSCRIPTION FACTOR MYB8-RELATED-RELATED"/>
    <property type="match status" value="1"/>
</dbReference>
<name>A0AAD5IF75_ACENE</name>
<feature type="domain" description="Myb-like" evidence="10">
    <location>
        <begin position="83"/>
        <end position="135"/>
    </location>
</feature>
<dbReference type="SMART" id="SM00717">
    <property type="entry name" value="SANT"/>
    <property type="match status" value="2"/>
</dbReference>
<dbReference type="Proteomes" id="UP001064489">
    <property type="component" value="Chromosome 2"/>
</dbReference>
<evidence type="ECO:0000259" key="11">
    <source>
        <dbReference type="PROSITE" id="PS51294"/>
    </source>
</evidence>
<gene>
    <name evidence="12" type="ORF">LWI28_020355</name>
</gene>
<keyword evidence="2" id="KW-0677">Repeat</keyword>
<sequence length="379" mass="43378">MDERDGKRKRRRSAPATRGDQAARRIRSAARGDQAVRMRRLRGTRRKRLRDVVGMTRVAKQIGSSVDLIDFSEKMGRSPCCAKEGLNRGAWTATEDKILKDYIKINGEGKWRNLPKRAGLKRCGKSCRLRWLNYLRPDIKRGNISHDEEELIIRLHKLLGNRWSLIAGRLPGRTDNEIKNYWNTNFGKKLQDHHQQKIPSPKKPNFDVPGKSTTMPTDFQPIRTKASKCTKVIIITPEQQKCSQQYYPDTKQVMVAIEPDHDHNVIKGLDSFPEFNLGDDQNHNSSDYYLKDFEIDENFLSEFINGVDFLELAANNFDINGNGGDNNSTSSSTTTTNNTCCEKGYSSPNPDHHEDDKLQDSDFSFTNSITWSECGWFCD</sequence>
<feature type="region of interest" description="Disordered" evidence="9">
    <location>
        <begin position="322"/>
        <end position="358"/>
    </location>
</feature>
<dbReference type="AlphaFoldDB" id="A0AAD5IF75"/>
<dbReference type="FunFam" id="1.10.10.60:FF:000302">
    <property type="entry name" value="Transcription factor TT2"/>
    <property type="match status" value="1"/>
</dbReference>
<dbReference type="InterPro" id="IPR009057">
    <property type="entry name" value="Homeodomain-like_sf"/>
</dbReference>
<accession>A0AAD5IF75</accession>
<organism evidence="12 13">
    <name type="scientific">Acer negundo</name>
    <name type="common">Box elder</name>
    <dbReference type="NCBI Taxonomy" id="4023"/>
    <lineage>
        <taxon>Eukaryota</taxon>
        <taxon>Viridiplantae</taxon>
        <taxon>Streptophyta</taxon>
        <taxon>Embryophyta</taxon>
        <taxon>Tracheophyta</taxon>
        <taxon>Spermatophyta</taxon>
        <taxon>Magnoliopsida</taxon>
        <taxon>eudicotyledons</taxon>
        <taxon>Gunneridae</taxon>
        <taxon>Pentapetalae</taxon>
        <taxon>rosids</taxon>
        <taxon>malvids</taxon>
        <taxon>Sapindales</taxon>
        <taxon>Sapindaceae</taxon>
        <taxon>Hippocastanoideae</taxon>
        <taxon>Acereae</taxon>
        <taxon>Acer</taxon>
    </lineage>
</organism>
<keyword evidence="4" id="KW-0238">DNA-binding</keyword>
<proteinExistence type="predicted"/>
<feature type="domain" description="Myb-like" evidence="10">
    <location>
        <begin position="136"/>
        <end position="186"/>
    </location>
</feature>
<evidence type="ECO:0000313" key="12">
    <source>
        <dbReference type="EMBL" id="KAI9161753.1"/>
    </source>
</evidence>
<comment type="subcellular location">
    <subcellularLocation>
        <location evidence="1">Nucleus</location>
    </subcellularLocation>
</comment>
<protein>
    <recommendedName>
        <fullName evidence="8">Myb-related protein 123</fullName>
    </recommendedName>
</protein>
<evidence type="ECO:0000256" key="9">
    <source>
        <dbReference type="SAM" id="MobiDB-lite"/>
    </source>
</evidence>
<comment type="caution">
    <text evidence="12">The sequence shown here is derived from an EMBL/GenBank/DDBJ whole genome shotgun (WGS) entry which is preliminary data.</text>
</comment>
<dbReference type="CDD" id="cd00167">
    <property type="entry name" value="SANT"/>
    <property type="match status" value="2"/>
</dbReference>
<feature type="domain" description="HTH myb-type" evidence="11">
    <location>
        <begin position="136"/>
        <end position="190"/>
    </location>
</feature>
<reference evidence="12" key="1">
    <citation type="journal article" date="2022" name="Plant J.">
        <title>Strategies of tolerance reflected in two North American maple genomes.</title>
        <authorList>
            <person name="McEvoy S.L."/>
            <person name="Sezen U.U."/>
            <person name="Trouern-Trend A."/>
            <person name="McMahon S.M."/>
            <person name="Schaberg P.G."/>
            <person name="Yang J."/>
            <person name="Wegrzyn J.L."/>
            <person name="Swenson N.G."/>
        </authorList>
    </citation>
    <scope>NUCLEOTIDE SEQUENCE</scope>
    <source>
        <strain evidence="12">91603</strain>
    </source>
</reference>
<dbReference type="SUPFAM" id="SSF46689">
    <property type="entry name" value="Homeodomain-like"/>
    <property type="match status" value="1"/>
</dbReference>
<dbReference type="InterPro" id="IPR015495">
    <property type="entry name" value="Myb_TF_plants"/>
</dbReference>
<reference evidence="12" key="2">
    <citation type="submission" date="2023-02" db="EMBL/GenBank/DDBJ databases">
        <authorList>
            <person name="Swenson N.G."/>
            <person name="Wegrzyn J.L."/>
            <person name="Mcevoy S.L."/>
        </authorList>
    </citation>
    <scope>NUCLEOTIDE SEQUENCE</scope>
    <source>
        <strain evidence="12">91603</strain>
        <tissue evidence="12">Leaf</tissue>
    </source>
</reference>
<evidence type="ECO:0000256" key="5">
    <source>
        <dbReference type="ARBA" id="ARBA00023159"/>
    </source>
</evidence>
<dbReference type="PROSITE" id="PS51294">
    <property type="entry name" value="HTH_MYB"/>
    <property type="match status" value="2"/>
</dbReference>
<evidence type="ECO:0000256" key="2">
    <source>
        <dbReference type="ARBA" id="ARBA00022737"/>
    </source>
</evidence>
<evidence type="ECO:0000259" key="10">
    <source>
        <dbReference type="PROSITE" id="PS50090"/>
    </source>
</evidence>
<keyword evidence="7" id="KW-0539">Nucleus</keyword>
<feature type="region of interest" description="Disordered" evidence="9">
    <location>
        <begin position="1"/>
        <end position="34"/>
    </location>
</feature>
<evidence type="ECO:0000256" key="8">
    <source>
        <dbReference type="ARBA" id="ARBA00083772"/>
    </source>
</evidence>
<evidence type="ECO:0000256" key="6">
    <source>
        <dbReference type="ARBA" id="ARBA00023163"/>
    </source>
</evidence>
<dbReference type="GO" id="GO:0003677">
    <property type="term" value="F:DNA binding"/>
    <property type="evidence" value="ECO:0007669"/>
    <property type="project" value="UniProtKB-KW"/>
</dbReference>
<keyword evidence="6" id="KW-0804">Transcription</keyword>
<dbReference type="PANTHER" id="PTHR47999:SF96">
    <property type="entry name" value="TRANSCRIPTION REPRESSOR MYB6-LIKE"/>
    <property type="match status" value="1"/>
</dbReference>
<feature type="domain" description="HTH myb-type" evidence="11">
    <location>
        <begin position="83"/>
        <end position="135"/>
    </location>
</feature>
<feature type="region of interest" description="Disordered" evidence="9">
    <location>
        <begin position="195"/>
        <end position="219"/>
    </location>
</feature>
<evidence type="ECO:0000313" key="13">
    <source>
        <dbReference type="Proteomes" id="UP001064489"/>
    </source>
</evidence>
<evidence type="ECO:0000256" key="1">
    <source>
        <dbReference type="ARBA" id="ARBA00004123"/>
    </source>
</evidence>
<dbReference type="EMBL" id="JAJSOW010000106">
    <property type="protein sequence ID" value="KAI9161753.1"/>
    <property type="molecule type" value="Genomic_DNA"/>
</dbReference>
<dbReference type="Pfam" id="PF00249">
    <property type="entry name" value="Myb_DNA-binding"/>
    <property type="match status" value="2"/>
</dbReference>
<dbReference type="FunFam" id="1.10.10.60:FF:000001">
    <property type="entry name" value="MYB-related transcription factor"/>
    <property type="match status" value="1"/>
</dbReference>
<dbReference type="InterPro" id="IPR001005">
    <property type="entry name" value="SANT/Myb"/>
</dbReference>
<keyword evidence="5" id="KW-0010">Activator</keyword>
<dbReference type="Gene3D" id="1.10.10.60">
    <property type="entry name" value="Homeodomain-like"/>
    <property type="match status" value="2"/>
</dbReference>
<dbReference type="PROSITE" id="PS50090">
    <property type="entry name" value="MYB_LIKE"/>
    <property type="match status" value="2"/>
</dbReference>
<keyword evidence="3" id="KW-0805">Transcription regulation</keyword>
<evidence type="ECO:0000256" key="3">
    <source>
        <dbReference type="ARBA" id="ARBA00023015"/>
    </source>
</evidence>
<feature type="compositionally biased region" description="Low complexity" evidence="9">
    <location>
        <begin position="325"/>
        <end position="339"/>
    </location>
</feature>
<evidence type="ECO:0000256" key="7">
    <source>
        <dbReference type="ARBA" id="ARBA00023242"/>
    </source>
</evidence>
<keyword evidence="13" id="KW-1185">Reference proteome</keyword>